<organism evidence="2 3">
    <name type="scientific">Suillus fuscotomentosus</name>
    <dbReference type="NCBI Taxonomy" id="1912939"/>
    <lineage>
        <taxon>Eukaryota</taxon>
        <taxon>Fungi</taxon>
        <taxon>Dikarya</taxon>
        <taxon>Basidiomycota</taxon>
        <taxon>Agaricomycotina</taxon>
        <taxon>Agaricomycetes</taxon>
        <taxon>Agaricomycetidae</taxon>
        <taxon>Boletales</taxon>
        <taxon>Suillineae</taxon>
        <taxon>Suillaceae</taxon>
        <taxon>Suillus</taxon>
    </lineage>
</organism>
<dbReference type="GeneID" id="64660797"/>
<dbReference type="EMBL" id="JABBWK010000011">
    <property type="protein sequence ID" value="KAG1904002.1"/>
    <property type="molecule type" value="Genomic_DNA"/>
</dbReference>
<keyword evidence="3" id="KW-1185">Reference proteome</keyword>
<evidence type="ECO:0000256" key="1">
    <source>
        <dbReference type="SAM" id="MobiDB-lite"/>
    </source>
</evidence>
<protein>
    <submittedName>
        <fullName evidence="2">Uncharacterized protein</fullName>
    </submittedName>
</protein>
<evidence type="ECO:0000313" key="2">
    <source>
        <dbReference type="EMBL" id="KAG1904002.1"/>
    </source>
</evidence>
<gene>
    <name evidence="2" type="ORF">F5891DRAFT_1184947</name>
</gene>
<name>A0AAD4HPG3_9AGAM</name>
<dbReference type="AlphaFoldDB" id="A0AAD4HPG3"/>
<feature type="compositionally biased region" description="Basic and acidic residues" evidence="1">
    <location>
        <begin position="223"/>
        <end position="246"/>
    </location>
</feature>
<dbReference type="Proteomes" id="UP001195769">
    <property type="component" value="Unassembled WGS sequence"/>
</dbReference>
<proteinExistence type="predicted"/>
<dbReference type="RefSeq" id="XP_041229577.1">
    <property type="nucleotide sequence ID" value="XM_041366499.1"/>
</dbReference>
<accession>A0AAD4HPG3</accession>
<comment type="caution">
    <text evidence="2">The sequence shown here is derived from an EMBL/GenBank/DDBJ whole genome shotgun (WGS) entry which is preliminary data.</text>
</comment>
<evidence type="ECO:0000313" key="3">
    <source>
        <dbReference type="Proteomes" id="UP001195769"/>
    </source>
</evidence>
<feature type="region of interest" description="Disordered" evidence="1">
    <location>
        <begin position="204"/>
        <end position="264"/>
    </location>
</feature>
<reference evidence="2" key="1">
    <citation type="journal article" date="2020" name="New Phytol.">
        <title>Comparative genomics reveals dynamic genome evolution in host specialist ectomycorrhizal fungi.</title>
        <authorList>
            <person name="Lofgren L.A."/>
            <person name="Nguyen N.H."/>
            <person name="Vilgalys R."/>
            <person name="Ruytinx J."/>
            <person name="Liao H.L."/>
            <person name="Branco S."/>
            <person name="Kuo A."/>
            <person name="LaButti K."/>
            <person name="Lipzen A."/>
            <person name="Andreopoulos W."/>
            <person name="Pangilinan J."/>
            <person name="Riley R."/>
            <person name="Hundley H."/>
            <person name="Na H."/>
            <person name="Barry K."/>
            <person name="Grigoriev I.V."/>
            <person name="Stajich J.E."/>
            <person name="Kennedy P.G."/>
        </authorList>
    </citation>
    <scope>NUCLEOTIDE SEQUENCE</scope>
    <source>
        <strain evidence="2">FC203</strain>
    </source>
</reference>
<sequence length="264" mass="29057">MASVCSFHGIIGIQNAVPYALEARKHFWKMDGFVPLSLDIEDDLADLAVSVFIFGGTTAPPEDGIYFINARVITSTIDEHVSLELYCVDEMQPTDSGRTLPTIIVVGKVSRGSSELVESSRNWCLCEARMILRIEAADARELLWHDTVLHDVHVESTTEKHIIVQGCISELLHNRCVVRVHDITLGPSSGVIEKRRHADAVPPAKLKSFNWSGGGKGKGKRASHTDSDVDLDLSPRHNDKAHKLDASEDIGEGPSKKKFCLPNQ</sequence>